<dbReference type="GO" id="GO:0005829">
    <property type="term" value="C:cytosol"/>
    <property type="evidence" value="ECO:0007669"/>
    <property type="project" value="TreeGrafter"/>
</dbReference>
<evidence type="ECO:0000313" key="6">
    <source>
        <dbReference type="EMBL" id="CAE6415876.1"/>
    </source>
</evidence>
<dbReference type="GO" id="GO:0015935">
    <property type="term" value="C:small ribosomal subunit"/>
    <property type="evidence" value="ECO:0007669"/>
    <property type="project" value="TreeGrafter"/>
</dbReference>
<dbReference type="PROSITE" id="PS00646">
    <property type="entry name" value="RIBOSOMAL_S13_1"/>
    <property type="match status" value="1"/>
</dbReference>
<dbReference type="PANTHER" id="PTHR10871:SF3">
    <property type="entry name" value="SMALL RIBOSOMAL SUBUNIT PROTEIN US13"/>
    <property type="match status" value="1"/>
</dbReference>
<evidence type="ECO:0008006" key="8">
    <source>
        <dbReference type="Google" id="ProtNLM"/>
    </source>
</evidence>
<dbReference type="Gene3D" id="3.80.10.10">
    <property type="entry name" value="Ribonuclease Inhibitor"/>
    <property type="match status" value="1"/>
</dbReference>
<dbReference type="InterPro" id="IPR001892">
    <property type="entry name" value="Ribosomal_uS13"/>
</dbReference>
<keyword evidence="4" id="KW-0689">Ribosomal protein</keyword>
<comment type="caution">
    <text evidence="6">The sequence shown here is derived from an EMBL/GenBank/DDBJ whole genome shotgun (WGS) entry which is preliminary data.</text>
</comment>
<dbReference type="InterPro" id="IPR032675">
    <property type="entry name" value="LRR_dom_sf"/>
</dbReference>
<organism evidence="6 7">
    <name type="scientific">Rhizoctonia solani</name>
    <dbReference type="NCBI Taxonomy" id="456999"/>
    <lineage>
        <taxon>Eukaryota</taxon>
        <taxon>Fungi</taxon>
        <taxon>Dikarya</taxon>
        <taxon>Basidiomycota</taxon>
        <taxon>Agaricomycotina</taxon>
        <taxon>Agaricomycetes</taxon>
        <taxon>Cantharellales</taxon>
        <taxon>Ceratobasidiaceae</taxon>
        <taxon>Rhizoctonia</taxon>
    </lineage>
</organism>
<dbReference type="Gene3D" id="1.10.8.50">
    <property type="match status" value="1"/>
</dbReference>
<dbReference type="InterPro" id="IPR010979">
    <property type="entry name" value="Ribosomal_uS13-like_H2TH"/>
</dbReference>
<dbReference type="AlphaFoldDB" id="A0A8H2X7T1"/>
<dbReference type="Proteomes" id="UP000663841">
    <property type="component" value="Unassembled WGS sequence"/>
</dbReference>
<name>A0A8H2X7T1_9AGAM</name>
<comment type="similarity">
    <text evidence="2">Belongs to the universal ribosomal protein uS13 family.</text>
</comment>
<dbReference type="NCBIfam" id="NF003140">
    <property type="entry name" value="PRK04053.1"/>
    <property type="match status" value="1"/>
</dbReference>
<accession>A0A8H2X7T1</accession>
<keyword evidence="5" id="KW-0687">Ribonucleoprotein</keyword>
<comment type="subcellular location">
    <subcellularLocation>
        <location evidence="1">Cytoplasm</location>
    </subcellularLocation>
</comment>
<evidence type="ECO:0000256" key="1">
    <source>
        <dbReference type="ARBA" id="ARBA00004496"/>
    </source>
</evidence>
<protein>
    <recommendedName>
        <fullName evidence="8">40S ribosomal protein S18</fullName>
    </recommendedName>
</protein>
<evidence type="ECO:0000256" key="4">
    <source>
        <dbReference type="ARBA" id="ARBA00022980"/>
    </source>
</evidence>
<dbReference type="InterPro" id="IPR027437">
    <property type="entry name" value="Rbsml_uS13_C"/>
</dbReference>
<evidence type="ECO:0000256" key="3">
    <source>
        <dbReference type="ARBA" id="ARBA00022490"/>
    </source>
</evidence>
<dbReference type="GO" id="GO:0006412">
    <property type="term" value="P:translation"/>
    <property type="evidence" value="ECO:0007669"/>
    <property type="project" value="InterPro"/>
</dbReference>
<gene>
    <name evidence="6" type="ORF">RDB_LOCUS33513</name>
</gene>
<dbReference type="FunFam" id="1.10.8.50:FF:000002">
    <property type="entry name" value="40S ribosomal protein S18"/>
    <property type="match status" value="1"/>
</dbReference>
<reference evidence="6" key="1">
    <citation type="submission" date="2021-01" db="EMBL/GenBank/DDBJ databases">
        <authorList>
            <person name="Kaushik A."/>
        </authorList>
    </citation>
    <scope>NUCLEOTIDE SEQUENCE</scope>
    <source>
        <strain evidence="6">AG3-T5</strain>
    </source>
</reference>
<dbReference type="EMBL" id="CAJMWW010000069">
    <property type="protein sequence ID" value="CAE6415876.1"/>
    <property type="molecule type" value="Genomic_DNA"/>
</dbReference>
<dbReference type="InterPro" id="IPR018269">
    <property type="entry name" value="Ribosomal_uS13_CS"/>
</dbReference>
<proteinExistence type="inferred from homology"/>
<dbReference type="FunFam" id="4.10.910.10:FF:000002">
    <property type="entry name" value="40S ribosomal protein S18"/>
    <property type="match status" value="1"/>
</dbReference>
<dbReference type="Gene3D" id="4.10.910.10">
    <property type="entry name" value="30s ribosomal protein s13, domain 2"/>
    <property type="match status" value="1"/>
</dbReference>
<keyword evidence="3" id="KW-0963">Cytoplasm</keyword>
<evidence type="ECO:0000256" key="2">
    <source>
        <dbReference type="ARBA" id="ARBA00008080"/>
    </source>
</evidence>
<dbReference type="PANTHER" id="PTHR10871">
    <property type="entry name" value="30S RIBOSOMAL PROTEIN S13/40S RIBOSOMAL PROTEIN S18"/>
    <property type="match status" value="1"/>
</dbReference>
<dbReference type="Pfam" id="PF00416">
    <property type="entry name" value="Ribosomal_S13"/>
    <property type="match status" value="1"/>
</dbReference>
<evidence type="ECO:0000313" key="7">
    <source>
        <dbReference type="Proteomes" id="UP000663841"/>
    </source>
</evidence>
<dbReference type="PROSITE" id="PS50159">
    <property type="entry name" value="RIBOSOMAL_S13_2"/>
    <property type="match status" value="1"/>
</dbReference>
<sequence>MSLVVPEAHQQFQHILRLLNTNVDGKRKIMYALTEIRGVGRRYANVVCKKADVDLKKRAGDLNSDELERIVTIMQNPTQFKIPTWFLNRQKDIVDGKNSQILSNGIDSKMRDDLERLKKIRAHRGLRHYWGLRVRGQHTKTTGRRGKTVGVVPAVCRRWRKIALDTTALWTRIGIADQPIAFQRSKLHLSRCGSIAQLELMIDMFGPSWDQIPEGAVDECIRRVDAVFSLIINGGGVTSRWKCCSIQTTKFHAYLAILRFIESADFPSLEYLEVVYAQAPHVWDEEQVEVAEILESPPRLLFRNTPPQLKAVRLLGIPNPYIFKHPAHPQLTGLTHLQLGMIAREHELWHLNEFLAASPQLKVLSLCSVSFFVGAAMGPIEGELSVNQLPKVRLHNLQSLALPDIDSAPWALGFLMMLDAPNVKALRIGYAGEDGGRGDYVRLLYYLIWSSEECTQDSRPYFPNLTHLSYDSYGEPVADLKLLLTEYTTLQSLEIPLDPCVEPVLKETKPWMVPNLKRLRISSANRLEGLKKTVVARHKAGLGLEKVEVVCTEAVPETTPSDKRKLQQMANDKKKIEQLVNLVLLEPEDQPEDLIWCY</sequence>
<dbReference type="GO" id="GO:0003723">
    <property type="term" value="F:RNA binding"/>
    <property type="evidence" value="ECO:0007669"/>
    <property type="project" value="InterPro"/>
</dbReference>
<dbReference type="GO" id="GO:0003735">
    <property type="term" value="F:structural constituent of ribosome"/>
    <property type="evidence" value="ECO:0007669"/>
    <property type="project" value="InterPro"/>
</dbReference>
<dbReference type="SUPFAM" id="SSF46946">
    <property type="entry name" value="S13-like H2TH domain"/>
    <property type="match status" value="1"/>
</dbReference>
<dbReference type="HAMAP" id="MF_01315">
    <property type="entry name" value="Ribosomal_uS13"/>
    <property type="match status" value="1"/>
</dbReference>
<evidence type="ECO:0000256" key="5">
    <source>
        <dbReference type="ARBA" id="ARBA00023274"/>
    </source>
</evidence>